<reference evidence="1" key="1">
    <citation type="submission" date="2023-03" db="EMBL/GenBank/DDBJ databases">
        <title>Massive genome expansion in bonnet fungi (Mycena s.s.) driven by repeated elements and novel gene families across ecological guilds.</title>
        <authorList>
            <consortium name="Lawrence Berkeley National Laboratory"/>
            <person name="Harder C.B."/>
            <person name="Miyauchi S."/>
            <person name="Viragh M."/>
            <person name="Kuo A."/>
            <person name="Thoen E."/>
            <person name="Andreopoulos B."/>
            <person name="Lu D."/>
            <person name="Skrede I."/>
            <person name="Drula E."/>
            <person name="Henrissat B."/>
            <person name="Morin E."/>
            <person name="Kohler A."/>
            <person name="Barry K."/>
            <person name="LaButti K."/>
            <person name="Morin E."/>
            <person name="Salamov A."/>
            <person name="Lipzen A."/>
            <person name="Mereny Z."/>
            <person name="Hegedus B."/>
            <person name="Baldrian P."/>
            <person name="Stursova M."/>
            <person name="Weitz H."/>
            <person name="Taylor A."/>
            <person name="Grigoriev I.V."/>
            <person name="Nagy L.G."/>
            <person name="Martin F."/>
            <person name="Kauserud H."/>
        </authorList>
    </citation>
    <scope>NUCLEOTIDE SEQUENCE</scope>
    <source>
        <strain evidence="1">CBHHK067</strain>
    </source>
</reference>
<protein>
    <submittedName>
        <fullName evidence="1">Uncharacterized protein</fullName>
    </submittedName>
</protein>
<comment type="caution">
    <text evidence="1">The sequence shown here is derived from an EMBL/GenBank/DDBJ whole genome shotgun (WGS) entry which is preliminary data.</text>
</comment>
<evidence type="ECO:0000313" key="2">
    <source>
        <dbReference type="Proteomes" id="UP001221757"/>
    </source>
</evidence>
<sequence>MNSTASFGGFSVSPQSKWVAELAIALEAAKQRIVHDLENQLGSKSEVRRIVFVHFVVVTHVLEQDDEYSSVGIPYDRSGSLDRLQSEGSRLAAPTQDNAKETANCALGITSSRPCCKAAGLPPERLPPWPPIWTCCTKSGLGSSLSTQI</sequence>
<keyword evidence="2" id="KW-1185">Reference proteome</keyword>
<proteinExistence type="predicted"/>
<accession>A0AAD7G4M5</accession>
<evidence type="ECO:0000313" key="1">
    <source>
        <dbReference type="EMBL" id="KAJ7667193.1"/>
    </source>
</evidence>
<dbReference type="Proteomes" id="UP001221757">
    <property type="component" value="Unassembled WGS sequence"/>
</dbReference>
<organism evidence="1 2">
    <name type="scientific">Mycena rosella</name>
    <name type="common">Pink bonnet</name>
    <name type="synonym">Agaricus rosellus</name>
    <dbReference type="NCBI Taxonomy" id="1033263"/>
    <lineage>
        <taxon>Eukaryota</taxon>
        <taxon>Fungi</taxon>
        <taxon>Dikarya</taxon>
        <taxon>Basidiomycota</taxon>
        <taxon>Agaricomycotina</taxon>
        <taxon>Agaricomycetes</taxon>
        <taxon>Agaricomycetidae</taxon>
        <taxon>Agaricales</taxon>
        <taxon>Marasmiineae</taxon>
        <taxon>Mycenaceae</taxon>
        <taxon>Mycena</taxon>
    </lineage>
</organism>
<gene>
    <name evidence="1" type="ORF">B0H17DRAFT_1142885</name>
</gene>
<dbReference type="AlphaFoldDB" id="A0AAD7G4M5"/>
<dbReference type="EMBL" id="JARKIE010000204">
    <property type="protein sequence ID" value="KAJ7667193.1"/>
    <property type="molecule type" value="Genomic_DNA"/>
</dbReference>
<name>A0AAD7G4M5_MYCRO</name>